<gene>
    <name evidence="11" type="ORF">GNLVRS02_ARAD1D15488g</name>
</gene>
<feature type="domain" description="Potassium channel" evidence="10">
    <location>
        <begin position="361"/>
        <end position="433"/>
    </location>
</feature>
<accession>A0A060T9Z3</accession>
<proteinExistence type="inferred from homology"/>
<name>A0A060T9Z3_BLAAD</name>
<evidence type="ECO:0000256" key="1">
    <source>
        <dbReference type="ARBA" id="ARBA00004141"/>
    </source>
</evidence>
<dbReference type="InterPro" id="IPR013099">
    <property type="entry name" value="K_chnl_dom"/>
</dbReference>
<keyword evidence="6 9" id="KW-0472">Membrane</keyword>
<reference evidence="11" key="1">
    <citation type="submission" date="2014-02" db="EMBL/GenBank/DDBJ databases">
        <authorList>
            <person name="Genoscope - CEA"/>
        </authorList>
    </citation>
    <scope>NUCLEOTIDE SEQUENCE</scope>
    <source>
        <strain evidence="11">LS3</strain>
    </source>
</reference>
<feature type="transmembrane region" description="Helical" evidence="9">
    <location>
        <begin position="409"/>
        <end position="428"/>
    </location>
</feature>
<evidence type="ECO:0000256" key="6">
    <source>
        <dbReference type="ARBA" id="ARBA00023136"/>
    </source>
</evidence>
<evidence type="ECO:0000256" key="3">
    <source>
        <dbReference type="ARBA" id="ARBA00022692"/>
    </source>
</evidence>
<feature type="transmembrane region" description="Helical" evidence="9">
    <location>
        <begin position="354"/>
        <end position="374"/>
    </location>
</feature>
<organism evidence="11">
    <name type="scientific">Blastobotrys adeninivorans</name>
    <name type="common">Yeast</name>
    <name type="synonym">Arxula adeninivorans</name>
    <dbReference type="NCBI Taxonomy" id="409370"/>
    <lineage>
        <taxon>Eukaryota</taxon>
        <taxon>Fungi</taxon>
        <taxon>Dikarya</taxon>
        <taxon>Ascomycota</taxon>
        <taxon>Saccharomycotina</taxon>
        <taxon>Dipodascomycetes</taxon>
        <taxon>Dipodascales</taxon>
        <taxon>Trichomonascaceae</taxon>
        <taxon>Blastobotrys</taxon>
    </lineage>
</organism>
<evidence type="ECO:0000256" key="8">
    <source>
        <dbReference type="RuleBase" id="RU003857"/>
    </source>
</evidence>
<evidence type="ECO:0000256" key="7">
    <source>
        <dbReference type="ARBA" id="ARBA00023303"/>
    </source>
</evidence>
<feature type="transmembrane region" description="Helical" evidence="9">
    <location>
        <begin position="168"/>
        <end position="188"/>
    </location>
</feature>
<dbReference type="PRINTS" id="PR01333">
    <property type="entry name" value="2POREKCHANEL"/>
</dbReference>
<dbReference type="PANTHER" id="PTHR11003">
    <property type="entry name" value="POTASSIUM CHANNEL, SUBFAMILY K"/>
    <property type="match status" value="1"/>
</dbReference>
<dbReference type="PhylomeDB" id="A0A060T9Z3"/>
<feature type="transmembrane region" description="Helical" evidence="9">
    <location>
        <begin position="380"/>
        <end position="397"/>
    </location>
</feature>
<dbReference type="InterPro" id="IPR003280">
    <property type="entry name" value="2pore_dom_K_chnl"/>
</dbReference>
<keyword evidence="5 8" id="KW-0406">Ion transport</keyword>
<keyword evidence="4 9" id="KW-1133">Transmembrane helix</keyword>
<evidence type="ECO:0000256" key="5">
    <source>
        <dbReference type="ARBA" id="ARBA00023065"/>
    </source>
</evidence>
<feature type="transmembrane region" description="Helical" evidence="9">
    <location>
        <begin position="270"/>
        <end position="289"/>
    </location>
</feature>
<feature type="domain" description="Potassium channel" evidence="10">
    <location>
        <begin position="217"/>
        <end position="289"/>
    </location>
</feature>
<feature type="transmembrane region" description="Helical" evidence="9">
    <location>
        <begin position="241"/>
        <end position="258"/>
    </location>
</feature>
<evidence type="ECO:0000256" key="2">
    <source>
        <dbReference type="ARBA" id="ARBA00022448"/>
    </source>
</evidence>
<dbReference type="Gene3D" id="1.10.287.70">
    <property type="match status" value="2"/>
</dbReference>
<evidence type="ECO:0000259" key="10">
    <source>
        <dbReference type="Pfam" id="PF07885"/>
    </source>
</evidence>
<sequence>MSTHFLESTGEDAVPRDPLEYLKKHLEGNKAAVATTLASRLRKNPGDDGFVLSYVLSSWFPIIAASLGPISNLNSVGALVDRWRMPIDGSERPGDLHWVLGLNALSLFFGCAANISLFLNYAGKLNYSIAQYISILGWYCASGLLMSLLIATRWVYFGDGSPYVRSQGYWHAVITCILYGTSATMLFVNEIGHLQGRYGASFNLTTHQRSLMVQNVVLLVWIAAGGAVFAKLNHITYADGVYYCVVTVLTIGLGDILPPDTLARALCLPFAFIGVIMLGLIVATIRSVVLEAGSEMLLFHRNEKMRNSVWEQLNMNYAPETFRPSIAGGRGSSSFGTMRRIWDKSRSQARLRSVLSTLTAFLIFLLLGAMVFYFSEPWSYFEAVYFCCLCLLTIGYGDFAPTSNASRPFFVVWSLGAVPLMTILISNLGDTLFSVILEGNNMLGDLFLGSPTKPPADASLSQSRPSLASRGECDIIADAVEEEWTNRPVGIDRAINLCHEIRTALDCLISSPSSNYEFAEWAHMLHDTLPPDMVQSVREHPHFWVSDKSPLRYPIVEPQLFLERYLLALEFELQQLKNPTKTGQISIHG</sequence>
<protein>
    <submittedName>
        <fullName evidence="11">ARAD1D15488p</fullName>
    </submittedName>
</protein>
<evidence type="ECO:0000256" key="4">
    <source>
        <dbReference type="ARBA" id="ARBA00022989"/>
    </source>
</evidence>
<dbReference type="PANTHER" id="PTHR11003:SF342">
    <property type="entry name" value="OUTWARD-RECTIFIER POTASSIUM CHANNEL TOK1"/>
    <property type="match status" value="1"/>
</dbReference>
<comment type="subcellular location">
    <subcellularLocation>
        <location evidence="1">Membrane</location>
        <topology evidence="1">Multi-pass membrane protein</topology>
    </subcellularLocation>
</comment>
<evidence type="ECO:0000313" key="11">
    <source>
        <dbReference type="EMBL" id="CDP37614.1"/>
    </source>
</evidence>
<comment type="similarity">
    <text evidence="8">Belongs to the two pore domain potassium channel (TC 1.A.1.8) family.</text>
</comment>
<feature type="transmembrane region" description="Helical" evidence="9">
    <location>
        <begin position="211"/>
        <end position="229"/>
    </location>
</feature>
<feature type="transmembrane region" description="Helical" evidence="9">
    <location>
        <begin position="100"/>
        <end position="123"/>
    </location>
</feature>
<dbReference type="GO" id="GO:0022841">
    <property type="term" value="F:potassium ion leak channel activity"/>
    <property type="evidence" value="ECO:0007669"/>
    <property type="project" value="TreeGrafter"/>
</dbReference>
<reference evidence="11" key="2">
    <citation type="submission" date="2014-06" db="EMBL/GenBank/DDBJ databases">
        <title>The complete genome of Blastobotrys (Arxula) adeninivorans LS3 - a yeast of biotechnological interest.</title>
        <authorList>
            <person name="Kunze G."/>
            <person name="Gaillardin C."/>
            <person name="Czernicka M."/>
            <person name="Durrens P."/>
            <person name="Martin T."/>
            <person name="Boer E."/>
            <person name="Gabaldon T."/>
            <person name="Cruz J."/>
            <person name="Talla E."/>
            <person name="Marck C."/>
            <person name="Goffeau A."/>
            <person name="Barbe V."/>
            <person name="Baret P."/>
            <person name="Baronian K."/>
            <person name="Beier S."/>
            <person name="Bleykasten C."/>
            <person name="Bode R."/>
            <person name="Casaregola S."/>
            <person name="Despons L."/>
            <person name="Fairhead C."/>
            <person name="Giersberg M."/>
            <person name="Gierski P."/>
            <person name="Hahnel U."/>
            <person name="Hartmann A."/>
            <person name="Jankowska D."/>
            <person name="Jubin C."/>
            <person name="Jung P."/>
            <person name="Lafontaine I."/>
            <person name="Leh-Louis V."/>
            <person name="Lemaire M."/>
            <person name="Marcet-Houben M."/>
            <person name="Mascher M."/>
            <person name="Morel G."/>
            <person name="Richard G.-F."/>
            <person name="Riechen J."/>
            <person name="Sacerdot C."/>
            <person name="Sarkar A."/>
            <person name="Savel G."/>
            <person name="Schacherer J."/>
            <person name="Sherman D."/>
            <person name="Straub M.-L."/>
            <person name="Stein N."/>
            <person name="Thierry A."/>
            <person name="Trautwein-Schult A."/>
            <person name="Westhof E."/>
            <person name="Worch S."/>
            <person name="Dujon B."/>
            <person name="Souciet J.-L."/>
            <person name="Wincker P."/>
            <person name="Scholz U."/>
            <person name="Neuveglise N."/>
        </authorList>
    </citation>
    <scope>NUCLEOTIDE SEQUENCE</scope>
    <source>
        <strain evidence="11">LS3</strain>
    </source>
</reference>
<dbReference type="GO" id="GO:0005886">
    <property type="term" value="C:plasma membrane"/>
    <property type="evidence" value="ECO:0007669"/>
    <property type="project" value="TreeGrafter"/>
</dbReference>
<dbReference type="EMBL" id="HG937694">
    <property type="protein sequence ID" value="CDP37614.1"/>
    <property type="molecule type" value="Genomic_DNA"/>
</dbReference>
<dbReference type="GO" id="GO:0030322">
    <property type="term" value="P:stabilization of membrane potential"/>
    <property type="evidence" value="ECO:0007669"/>
    <property type="project" value="TreeGrafter"/>
</dbReference>
<dbReference type="Pfam" id="PF07885">
    <property type="entry name" value="Ion_trans_2"/>
    <property type="match status" value="2"/>
</dbReference>
<keyword evidence="7 8" id="KW-0407">Ion channel</keyword>
<feature type="transmembrane region" description="Helical" evidence="9">
    <location>
        <begin position="59"/>
        <end position="80"/>
    </location>
</feature>
<feature type="transmembrane region" description="Helical" evidence="9">
    <location>
        <begin position="129"/>
        <end position="156"/>
    </location>
</feature>
<evidence type="ECO:0000256" key="9">
    <source>
        <dbReference type="SAM" id="Phobius"/>
    </source>
</evidence>
<dbReference type="GO" id="GO:0015271">
    <property type="term" value="F:outward rectifier potassium channel activity"/>
    <property type="evidence" value="ECO:0007669"/>
    <property type="project" value="TreeGrafter"/>
</dbReference>
<keyword evidence="3 8" id="KW-0812">Transmembrane</keyword>
<keyword evidence="2 8" id="KW-0813">Transport</keyword>
<dbReference type="SUPFAM" id="SSF81324">
    <property type="entry name" value="Voltage-gated potassium channels"/>
    <property type="match status" value="2"/>
</dbReference>
<dbReference type="AlphaFoldDB" id="A0A060T9Z3"/>